<evidence type="ECO:0000313" key="4">
    <source>
        <dbReference type="EMBL" id="WLV25003.1"/>
    </source>
</evidence>
<keyword evidence="2 4" id="KW-0378">Hydrolase</keyword>
<dbReference type="RefSeq" id="WP_348028605.1">
    <property type="nucleotide sequence ID" value="NZ_CP129113.1"/>
</dbReference>
<dbReference type="Pfam" id="PF01546">
    <property type="entry name" value="Peptidase_M20"/>
    <property type="match status" value="1"/>
</dbReference>
<dbReference type="InterPro" id="IPR002933">
    <property type="entry name" value="Peptidase_M20"/>
</dbReference>
<dbReference type="EC" id="3.5.3.9" evidence="4"/>
<dbReference type="EMBL" id="CP129113">
    <property type="protein sequence ID" value="WLV25003.1"/>
    <property type="molecule type" value="Genomic_DNA"/>
</dbReference>
<evidence type="ECO:0000259" key="3">
    <source>
        <dbReference type="Pfam" id="PF07687"/>
    </source>
</evidence>
<dbReference type="Proteomes" id="UP001180087">
    <property type="component" value="Chromosome"/>
</dbReference>
<dbReference type="InterPro" id="IPR011650">
    <property type="entry name" value="Peptidase_M20_dimer"/>
</dbReference>
<organism evidence="4 5">
    <name type="scientific">Aciduricibacillus chroicocephali</name>
    <dbReference type="NCBI Taxonomy" id="3054939"/>
    <lineage>
        <taxon>Bacteria</taxon>
        <taxon>Bacillati</taxon>
        <taxon>Bacillota</taxon>
        <taxon>Bacilli</taxon>
        <taxon>Bacillales</taxon>
        <taxon>Bacillaceae</taxon>
        <taxon>Aciduricibacillus</taxon>
    </lineage>
</organism>
<comment type="similarity">
    <text evidence="1">Belongs to the peptidase M20 family.</text>
</comment>
<sequence>MGELNLEKEISDLVEWLASYGADSKGGVSRLLYDENWVKAQDALKEHFEQIGMVTKYDEVGNLFGKMEGSEFKDETVATGSHVDSVKFGGKLDGAFGILASYLAVKYLKEKFGQPKRNIEVVSIAEEEGSRFPFTFWGSKNIVGKVDASEVRDIKDQEGVNFVDAMKQAGFGYKTSDEGIPADWKQWLEIHIEQGGVLEIEKIPVGIVQHIVGQNRYTVEIKGEANHAGTTPMKYRKDAGVAAAKIITMIQEQAKDFGEPMVATVGSIEFVPGTVNVVPGQANFSIDIRHTHKDQISSFAEKMTEKMERIAEEEGCEISINLYMEEDPVPMDPSIVQTIVDQCDGQGLSYKLMHSGAGHDTQRFAPLVPSAMIFVPSRGGISHNPAEFTYPREMAEGVKVLALALHKLAY</sequence>
<evidence type="ECO:0000256" key="2">
    <source>
        <dbReference type="ARBA" id="ARBA00022801"/>
    </source>
</evidence>
<keyword evidence="5" id="KW-1185">Reference proteome</keyword>
<dbReference type="SUPFAM" id="SSF53187">
    <property type="entry name" value="Zn-dependent exopeptidases"/>
    <property type="match status" value="1"/>
</dbReference>
<dbReference type="PIRSF" id="PIRSF001235">
    <property type="entry name" value="Amidase_carbamoylase"/>
    <property type="match status" value="1"/>
</dbReference>
<dbReference type="InterPro" id="IPR010158">
    <property type="entry name" value="Amidase_Cbmase"/>
</dbReference>
<evidence type="ECO:0000256" key="1">
    <source>
        <dbReference type="ARBA" id="ARBA00006153"/>
    </source>
</evidence>
<dbReference type="NCBIfam" id="NF006771">
    <property type="entry name" value="PRK09290.1-5"/>
    <property type="match status" value="1"/>
</dbReference>
<dbReference type="Pfam" id="PF07687">
    <property type="entry name" value="M20_dimer"/>
    <property type="match status" value="1"/>
</dbReference>
<dbReference type="InterPro" id="IPR036264">
    <property type="entry name" value="Bact_exopeptidase_dim_dom"/>
</dbReference>
<dbReference type="PANTHER" id="PTHR32494">
    <property type="entry name" value="ALLANTOATE DEIMINASE-RELATED"/>
    <property type="match status" value="1"/>
</dbReference>
<protein>
    <submittedName>
        <fullName evidence="4">Allantoate deiminase</fullName>
        <ecNumber evidence="4">3.5.3.9</ecNumber>
    </submittedName>
</protein>
<dbReference type="CDD" id="cd03884">
    <property type="entry name" value="M20_bAS"/>
    <property type="match status" value="1"/>
</dbReference>
<accession>A0ABY9KVX5</accession>
<gene>
    <name evidence="4" type="primary">allC</name>
    <name evidence="4" type="ORF">QR721_01830</name>
</gene>
<dbReference type="Gene3D" id="3.30.70.360">
    <property type="match status" value="1"/>
</dbReference>
<dbReference type="PANTHER" id="PTHR32494:SF5">
    <property type="entry name" value="ALLANTOATE AMIDOHYDROLASE"/>
    <property type="match status" value="1"/>
</dbReference>
<dbReference type="SUPFAM" id="SSF55031">
    <property type="entry name" value="Bacterial exopeptidase dimerisation domain"/>
    <property type="match status" value="1"/>
</dbReference>
<feature type="domain" description="Peptidase M20 dimerisation" evidence="3">
    <location>
        <begin position="213"/>
        <end position="313"/>
    </location>
</feature>
<evidence type="ECO:0000313" key="5">
    <source>
        <dbReference type="Proteomes" id="UP001180087"/>
    </source>
</evidence>
<proteinExistence type="inferred from homology"/>
<dbReference type="NCBIfam" id="TIGR01879">
    <property type="entry name" value="hydantase"/>
    <property type="match status" value="1"/>
</dbReference>
<dbReference type="Gene3D" id="3.40.630.10">
    <property type="entry name" value="Zn peptidases"/>
    <property type="match status" value="1"/>
</dbReference>
<dbReference type="NCBIfam" id="NF006768">
    <property type="entry name" value="PRK09290.1-1"/>
    <property type="match status" value="1"/>
</dbReference>
<name>A0ABY9KVX5_9BACI</name>
<dbReference type="GO" id="GO:0047652">
    <property type="term" value="F:allantoate deiminase activity"/>
    <property type="evidence" value="ECO:0007669"/>
    <property type="project" value="UniProtKB-EC"/>
</dbReference>
<reference evidence="4" key="1">
    <citation type="submission" date="2023-06" db="EMBL/GenBank/DDBJ databases">
        <title>A Treasure from Seagulls: Isolation and Description of Aciduricobacillus qingdaonensis gen. nov., sp. nov., a Rare Obligately Uric Acid-utilizing Member in the Family Bacillaceae.</title>
        <authorList>
            <person name="Liu W."/>
            <person name="Wang B."/>
        </authorList>
    </citation>
    <scope>NUCLEOTIDE SEQUENCE</scope>
    <source>
        <strain evidence="4">44XB</strain>
    </source>
</reference>